<dbReference type="PANTHER" id="PTHR43292">
    <property type="entry name" value="ACYL-COA DEHYDROGENASE"/>
    <property type="match status" value="1"/>
</dbReference>
<reference evidence="10 11" key="1">
    <citation type="journal article" date="2014" name="Genome Announc.">
        <title>Draft Genome Sequence of Gordonia alkanivorans Strain CGMCC6845, a Halotolerant Hydrocarbon-Degrading Bacterium.</title>
        <authorList>
            <person name="Wang X."/>
            <person name="Jin D."/>
            <person name="Zhou L."/>
            <person name="Wu L."/>
            <person name="An W."/>
            <person name="Zhao L."/>
        </authorList>
    </citation>
    <scope>NUCLEOTIDE SEQUENCE [LARGE SCALE GENOMIC DNA]</scope>
    <source>
        <strain evidence="10 11">CGMCC 6845</strain>
    </source>
</reference>
<dbReference type="Proteomes" id="UP000035035">
    <property type="component" value="Unassembled WGS sequence"/>
</dbReference>
<dbReference type="PANTHER" id="PTHR43292:SF3">
    <property type="entry name" value="ACYL-COA DEHYDROGENASE FADE29"/>
    <property type="match status" value="1"/>
</dbReference>
<dbReference type="GO" id="GO:0005886">
    <property type="term" value="C:plasma membrane"/>
    <property type="evidence" value="ECO:0007669"/>
    <property type="project" value="TreeGrafter"/>
</dbReference>
<evidence type="ECO:0000256" key="5">
    <source>
        <dbReference type="ARBA" id="ARBA00023002"/>
    </source>
</evidence>
<evidence type="ECO:0000313" key="11">
    <source>
        <dbReference type="Proteomes" id="UP000035035"/>
    </source>
</evidence>
<dbReference type="InterPro" id="IPR037069">
    <property type="entry name" value="AcylCoA_DH/ox_N_sf"/>
</dbReference>
<accession>W9D8H5</accession>
<protein>
    <submittedName>
        <fullName evidence="10">Acyl-CoA dehydrogenase</fullName>
    </submittedName>
</protein>
<evidence type="ECO:0000256" key="3">
    <source>
        <dbReference type="ARBA" id="ARBA00022630"/>
    </source>
</evidence>
<dbReference type="GO" id="GO:0016627">
    <property type="term" value="F:oxidoreductase activity, acting on the CH-CH group of donors"/>
    <property type="evidence" value="ECO:0007669"/>
    <property type="project" value="InterPro"/>
</dbReference>
<dbReference type="Pfam" id="PF02770">
    <property type="entry name" value="Acyl-CoA_dh_M"/>
    <property type="match status" value="1"/>
</dbReference>
<dbReference type="FunFam" id="2.40.110.10:FF:000011">
    <property type="entry name" value="Acyl-CoA dehydrogenase FadE34"/>
    <property type="match status" value="1"/>
</dbReference>
<dbReference type="HOGENOM" id="CLU_018204_9_3_11"/>
<feature type="domain" description="Acyl-CoA dehydrogenase/oxidase N-terminal" evidence="9">
    <location>
        <begin position="396"/>
        <end position="499"/>
    </location>
</feature>
<organism evidence="10 11">
    <name type="scientific">Gordonia alkanivorans CGMCC 6845</name>
    <dbReference type="NCBI Taxonomy" id="1423140"/>
    <lineage>
        <taxon>Bacteria</taxon>
        <taxon>Bacillati</taxon>
        <taxon>Actinomycetota</taxon>
        <taxon>Actinomycetes</taxon>
        <taxon>Mycobacteriales</taxon>
        <taxon>Gordoniaceae</taxon>
        <taxon>Gordonia</taxon>
    </lineage>
</organism>
<dbReference type="InterPro" id="IPR036250">
    <property type="entry name" value="AcylCo_DH-like_C"/>
</dbReference>
<dbReference type="PATRIC" id="fig|1423140.3.peg.4242"/>
<keyword evidence="5" id="KW-0560">Oxidoreductase</keyword>
<feature type="compositionally biased region" description="Low complexity" evidence="6">
    <location>
        <begin position="7"/>
        <end position="17"/>
    </location>
</feature>
<feature type="domain" description="Acyl-CoA dehydrogenase/oxidase N-terminal" evidence="9">
    <location>
        <begin position="27"/>
        <end position="109"/>
    </location>
</feature>
<evidence type="ECO:0000259" key="7">
    <source>
        <dbReference type="Pfam" id="PF00441"/>
    </source>
</evidence>
<dbReference type="InterPro" id="IPR009100">
    <property type="entry name" value="AcylCoA_DH/oxidase_NM_dom_sf"/>
</dbReference>
<dbReference type="InterPro" id="IPR006091">
    <property type="entry name" value="Acyl-CoA_Oxase/DH_mid-dom"/>
</dbReference>
<feature type="domain" description="Acyl-CoA oxidase/dehydrogenase middle" evidence="8">
    <location>
        <begin position="505"/>
        <end position="599"/>
    </location>
</feature>
<proteinExistence type="inferred from homology"/>
<dbReference type="EMBL" id="AYXO01000073">
    <property type="protein sequence ID" value="ETA04667.1"/>
    <property type="molecule type" value="Genomic_DNA"/>
</dbReference>
<evidence type="ECO:0000256" key="2">
    <source>
        <dbReference type="ARBA" id="ARBA00009347"/>
    </source>
</evidence>
<dbReference type="Gene3D" id="1.10.540.10">
    <property type="entry name" value="Acyl-CoA dehydrogenase/oxidase, N-terminal domain"/>
    <property type="match status" value="2"/>
</dbReference>
<feature type="domain" description="Acyl-CoA dehydrogenase/oxidase C-terminal" evidence="7">
    <location>
        <begin position="252"/>
        <end position="368"/>
    </location>
</feature>
<comment type="caution">
    <text evidence="10">The sequence shown here is derived from an EMBL/GenBank/DDBJ whole genome shotgun (WGS) entry which is preliminary data.</text>
</comment>
<dbReference type="RefSeq" id="WP_081790171.1">
    <property type="nucleotide sequence ID" value="NZ_KI629800.1"/>
</dbReference>
<comment type="similarity">
    <text evidence="2">Belongs to the acyl-CoA dehydrogenase family.</text>
</comment>
<evidence type="ECO:0000256" key="4">
    <source>
        <dbReference type="ARBA" id="ARBA00022827"/>
    </source>
</evidence>
<evidence type="ECO:0000313" key="10">
    <source>
        <dbReference type="EMBL" id="ETA04667.1"/>
    </source>
</evidence>
<dbReference type="SUPFAM" id="SSF47203">
    <property type="entry name" value="Acyl-CoA dehydrogenase C-terminal domain-like"/>
    <property type="match status" value="2"/>
</dbReference>
<dbReference type="AlphaFoldDB" id="W9D8H5"/>
<feature type="domain" description="Acyl-CoA dehydrogenase/oxidase C-terminal" evidence="7">
    <location>
        <begin position="611"/>
        <end position="762"/>
    </location>
</feature>
<dbReference type="InterPro" id="IPR052161">
    <property type="entry name" value="Mycobact_Acyl-CoA_DH"/>
</dbReference>
<dbReference type="Pfam" id="PF00441">
    <property type="entry name" value="Acyl-CoA_dh_1"/>
    <property type="match status" value="2"/>
</dbReference>
<dbReference type="GO" id="GO:0050660">
    <property type="term" value="F:flavin adenine dinucleotide binding"/>
    <property type="evidence" value="ECO:0007669"/>
    <property type="project" value="InterPro"/>
</dbReference>
<keyword evidence="3" id="KW-0285">Flavoprotein</keyword>
<sequence length="766" mass="79899">MTPTQVAAESATSSAAAPDQLESTIETDEHRSFAAAVAAAVASVWDDETLRGIGRDGRDADAEVAWAALAGVGMPGVPVPEHRGGFGGRWLDVVSAIERIGETLVPNPLATSYAATVLLSHSDVADTGLAGRVADGSLRAGVAADWTTADWADTDALKVEAQASGAGTVTLSGHVDCFLRPAAELLLVPAVLGDDVVVAMVPAERAVLTARTGLDVLTPLAAVALESAEATIVLQASEASGALRTAHAVATLALAAEHVGLCRRVLRHAVAHARDRTQFGAPIGSFQGVSHRLADVFVETELATSAVRHLAVVLDTGGHDVTEPAQLAHHQAVKALRMASASVIQVLGGLGFTWEATAHHAFRRAGAHARLLGPATAPAVRRRNDATGAPPTDPVVAAFREFLSTAVAQHRREWGVDETFGARRAWQRRLHDGGWIGLGWPESHGGRGLTVRQQVDCERELAAAGAPSLAGVLGINNVGPTLIALGTPEQQRHLPAILSTDEVWCQGFSEPGAGSDLAGLRCRATRVGDEYVINGQKIWTTDGMDATHIELMVRTDPESTRHAGITVLLVPLDTPGITRRPIVQLDGSVGYAEVFFDDVAVPASALLGVEGEGWAVSRTTLAYERTGVVALAARLQQSVQDVLDGIVDVNDTDGIVDGTRLDDDVARALADTAARARLLDLHGTRILSAIEAGTPPGPEQSVVKLAWSQVTQSLGELRLAAAGAGALEPDAATEVAYLRSRSASIAGGTTEIMKNVIAQRVLGLPR</sequence>
<name>W9D8H5_9ACTN</name>
<dbReference type="SUPFAM" id="SSF56645">
    <property type="entry name" value="Acyl-CoA dehydrogenase NM domain-like"/>
    <property type="match status" value="2"/>
</dbReference>
<dbReference type="InterPro" id="IPR013786">
    <property type="entry name" value="AcylCoA_DH/ox_N"/>
</dbReference>
<evidence type="ECO:0000256" key="6">
    <source>
        <dbReference type="SAM" id="MobiDB-lite"/>
    </source>
</evidence>
<evidence type="ECO:0000259" key="9">
    <source>
        <dbReference type="Pfam" id="PF02771"/>
    </source>
</evidence>
<dbReference type="Gene3D" id="1.20.140.10">
    <property type="entry name" value="Butyryl-CoA Dehydrogenase, subunit A, domain 3"/>
    <property type="match status" value="2"/>
</dbReference>
<comment type="cofactor">
    <cofactor evidence="1">
        <name>FAD</name>
        <dbReference type="ChEBI" id="CHEBI:57692"/>
    </cofactor>
</comment>
<gene>
    <name evidence="10" type="ORF">V525_21375</name>
</gene>
<feature type="region of interest" description="Disordered" evidence="6">
    <location>
        <begin position="1"/>
        <end position="20"/>
    </location>
</feature>
<dbReference type="InterPro" id="IPR046373">
    <property type="entry name" value="Acyl-CoA_Oxase/DH_mid-dom_sf"/>
</dbReference>
<keyword evidence="4" id="KW-0274">FAD</keyword>
<dbReference type="Gene3D" id="2.40.110.10">
    <property type="entry name" value="Butyryl-CoA Dehydrogenase, subunit A, domain 2"/>
    <property type="match status" value="1"/>
</dbReference>
<keyword evidence="11" id="KW-1185">Reference proteome</keyword>
<dbReference type="Pfam" id="PF02771">
    <property type="entry name" value="Acyl-CoA_dh_N"/>
    <property type="match status" value="2"/>
</dbReference>
<dbReference type="InterPro" id="IPR009075">
    <property type="entry name" value="AcylCo_DH/oxidase_C"/>
</dbReference>
<evidence type="ECO:0000259" key="8">
    <source>
        <dbReference type="Pfam" id="PF02770"/>
    </source>
</evidence>
<evidence type="ECO:0000256" key="1">
    <source>
        <dbReference type="ARBA" id="ARBA00001974"/>
    </source>
</evidence>